<keyword evidence="8" id="KW-0472">Membrane</keyword>
<gene>
    <name evidence="10" type="ORF">ACFQ0E_11745</name>
</gene>
<evidence type="ECO:0000256" key="6">
    <source>
        <dbReference type="ARBA" id="ARBA00023004"/>
    </source>
</evidence>
<evidence type="ECO:0000256" key="4">
    <source>
        <dbReference type="ARBA" id="ARBA00022741"/>
    </source>
</evidence>
<keyword evidence="2" id="KW-1003">Cell membrane</keyword>
<evidence type="ECO:0000313" key="11">
    <source>
        <dbReference type="Proteomes" id="UP001597110"/>
    </source>
</evidence>
<dbReference type="Gene3D" id="3.40.50.300">
    <property type="entry name" value="P-loop containing nucleotide triphosphate hydrolases"/>
    <property type="match status" value="1"/>
</dbReference>
<keyword evidence="7" id="KW-0406">Ion transport</keyword>
<keyword evidence="3" id="KW-0410">Iron transport</keyword>
<dbReference type="Proteomes" id="UP001597110">
    <property type="component" value="Unassembled WGS sequence"/>
</dbReference>
<evidence type="ECO:0000313" key="10">
    <source>
        <dbReference type="EMBL" id="MFD0726266.1"/>
    </source>
</evidence>
<keyword evidence="6" id="KW-0408">Iron</keyword>
<dbReference type="Pfam" id="PF00005">
    <property type="entry name" value="ABC_tran"/>
    <property type="match status" value="1"/>
</dbReference>
<keyword evidence="5 10" id="KW-0067">ATP-binding</keyword>
<evidence type="ECO:0000256" key="5">
    <source>
        <dbReference type="ARBA" id="ARBA00022840"/>
    </source>
</evidence>
<proteinExistence type="predicted"/>
<dbReference type="InterPro" id="IPR003593">
    <property type="entry name" value="AAA+_ATPase"/>
</dbReference>
<keyword evidence="4" id="KW-0547">Nucleotide-binding</keyword>
<sequence>MPDPMPPTATAPLLDLDAVTVVHPGAVGARPTVDGLSLQLARGEIGCLLGASGCGKTTVLRAIAGFEPLRGGRIALDGREVAGPGTGLPPEARRIGMMFQDYALFPHLDAAANVAFGLHALPRAARAARARDLLALVGLADRGSAYPHELSGGQQQRVALARALAPEPLLVLLDEPFSNLDVEIRGRLAEDTRRLLKAADATALLVVHDQAEAFAMADRIGVMAEGRILQWDAPEALYARPRDRRVAGFVGQGDWLRSETLGLGEGADLRVRPGQLVHDPVGPLSAQLVSARFIGPEHLGRLRFDSGETAEIALDAATAARIGDRLSLRLAGEPLRFPRG</sequence>
<dbReference type="PANTHER" id="PTHR42781">
    <property type="entry name" value="SPERMIDINE/PUTRESCINE IMPORT ATP-BINDING PROTEIN POTA"/>
    <property type="match status" value="1"/>
</dbReference>
<comment type="caution">
    <text evidence="10">The sequence shown here is derived from an EMBL/GenBank/DDBJ whole genome shotgun (WGS) entry which is preliminary data.</text>
</comment>
<dbReference type="InterPro" id="IPR003439">
    <property type="entry name" value="ABC_transporter-like_ATP-bd"/>
</dbReference>
<evidence type="ECO:0000256" key="2">
    <source>
        <dbReference type="ARBA" id="ARBA00022475"/>
    </source>
</evidence>
<evidence type="ECO:0000259" key="9">
    <source>
        <dbReference type="PROSITE" id="PS50893"/>
    </source>
</evidence>
<reference evidence="11" key="1">
    <citation type="journal article" date="2019" name="Int. J. Syst. Evol. Microbiol.">
        <title>The Global Catalogue of Microorganisms (GCM) 10K type strain sequencing project: providing services to taxonomists for standard genome sequencing and annotation.</title>
        <authorList>
            <consortium name="The Broad Institute Genomics Platform"/>
            <consortium name="The Broad Institute Genome Sequencing Center for Infectious Disease"/>
            <person name="Wu L."/>
            <person name="Ma J."/>
        </authorList>
    </citation>
    <scope>NUCLEOTIDE SEQUENCE [LARGE SCALE GENOMIC DNA]</scope>
    <source>
        <strain evidence="11">CCUG 55585</strain>
    </source>
</reference>
<dbReference type="RefSeq" id="WP_386823857.1">
    <property type="nucleotide sequence ID" value="NZ_JBHTIF010000001.1"/>
</dbReference>
<dbReference type="InterPro" id="IPR017871">
    <property type="entry name" value="ABC_transporter-like_CS"/>
</dbReference>
<dbReference type="SUPFAM" id="SSF52540">
    <property type="entry name" value="P-loop containing nucleoside triphosphate hydrolases"/>
    <property type="match status" value="1"/>
</dbReference>
<dbReference type="InterPro" id="IPR027417">
    <property type="entry name" value="P-loop_NTPase"/>
</dbReference>
<name>A0ABW2YD00_9GAMM</name>
<dbReference type="SMART" id="SM00382">
    <property type="entry name" value="AAA"/>
    <property type="match status" value="1"/>
</dbReference>
<keyword evidence="1" id="KW-0813">Transport</keyword>
<dbReference type="PANTHER" id="PTHR42781:SF4">
    <property type="entry name" value="SPERMIDINE_PUTRESCINE IMPORT ATP-BINDING PROTEIN POTA"/>
    <property type="match status" value="1"/>
</dbReference>
<accession>A0ABW2YD00</accession>
<evidence type="ECO:0000256" key="7">
    <source>
        <dbReference type="ARBA" id="ARBA00023065"/>
    </source>
</evidence>
<dbReference type="InterPro" id="IPR015853">
    <property type="entry name" value="ABC_transpr_FbpC"/>
</dbReference>
<protein>
    <submittedName>
        <fullName evidence="10">ABC transporter ATP-binding protein</fullName>
    </submittedName>
</protein>
<dbReference type="PROSITE" id="PS00211">
    <property type="entry name" value="ABC_TRANSPORTER_1"/>
    <property type="match status" value="1"/>
</dbReference>
<dbReference type="PROSITE" id="PS50893">
    <property type="entry name" value="ABC_TRANSPORTER_2"/>
    <property type="match status" value="1"/>
</dbReference>
<evidence type="ECO:0000256" key="1">
    <source>
        <dbReference type="ARBA" id="ARBA00022448"/>
    </source>
</evidence>
<dbReference type="InterPro" id="IPR050093">
    <property type="entry name" value="ABC_SmlMolc_Importer"/>
</dbReference>
<dbReference type="GO" id="GO:0005524">
    <property type="term" value="F:ATP binding"/>
    <property type="evidence" value="ECO:0007669"/>
    <property type="project" value="UniProtKB-KW"/>
</dbReference>
<feature type="domain" description="ABC transporter" evidence="9">
    <location>
        <begin position="14"/>
        <end position="250"/>
    </location>
</feature>
<evidence type="ECO:0000256" key="8">
    <source>
        <dbReference type="ARBA" id="ARBA00023136"/>
    </source>
</evidence>
<keyword evidence="11" id="KW-1185">Reference proteome</keyword>
<organism evidence="10 11">
    <name type="scientific">Lysobacter brunescens</name>
    <dbReference type="NCBI Taxonomy" id="262323"/>
    <lineage>
        <taxon>Bacteria</taxon>
        <taxon>Pseudomonadati</taxon>
        <taxon>Pseudomonadota</taxon>
        <taxon>Gammaproteobacteria</taxon>
        <taxon>Lysobacterales</taxon>
        <taxon>Lysobacteraceae</taxon>
        <taxon>Lysobacter</taxon>
    </lineage>
</organism>
<dbReference type="EMBL" id="JBHTIF010000001">
    <property type="protein sequence ID" value="MFD0726266.1"/>
    <property type="molecule type" value="Genomic_DNA"/>
</dbReference>
<dbReference type="CDD" id="cd03259">
    <property type="entry name" value="ABC_Carb_Solutes_like"/>
    <property type="match status" value="1"/>
</dbReference>
<evidence type="ECO:0000256" key="3">
    <source>
        <dbReference type="ARBA" id="ARBA00022496"/>
    </source>
</evidence>